<organism evidence="1 2">
    <name type="scientific">Cetraspora pellucida</name>
    <dbReference type="NCBI Taxonomy" id="1433469"/>
    <lineage>
        <taxon>Eukaryota</taxon>
        <taxon>Fungi</taxon>
        <taxon>Fungi incertae sedis</taxon>
        <taxon>Mucoromycota</taxon>
        <taxon>Glomeromycotina</taxon>
        <taxon>Glomeromycetes</taxon>
        <taxon>Diversisporales</taxon>
        <taxon>Gigasporaceae</taxon>
        <taxon>Cetraspora</taxon>
    </lineage>
</organism>
<proteinExistence type="predicted"/>
<protein>
    <submittedName>
        <fullName evidence="1">10195_t:CDS:1</fullName>
    </submittedName>
</protein>
<evidence type="ECO:0000313" key="2">
    <source>
        <dbReference type="Proteomes" id="UP000789759"/>
    </source>
</evidence>
<dbReference type="Proteomes" id="UP000789759">
    <property type="component" value="Unassembled WGS sequence"/>
</dbReference>
<dbReference type="AlphaFoldDB" id="A0A9N9FPU0"/>
<sequence>MGFNIEERLYNNIARNRSLDNASEDNTKFKDARYIEYRGYLDFNQQYIAFEKLIKKMMKTMLEKVVEKIRKLIAIRAFVLKIVNHKGWNIAAEIGNNSSNNLIKANKLTSVRQLAKNK</sequence>
<gene>
    <name evidence="1" type="ORF">CPELLU_LOCUS4777</name>
</gene>
<name>A0A9N9FPU0_9GLOM</name>
<evidence type="ECO:0000313" key="1">
    <source>
        <dbReference type="EMBL" id="CAG8551554.1"/>
    </source>
</evidence>
<reference evidence="1" key="1">
    <citation type="submission" date="2021-06" db="EMBL/GenBank/DDBJ databases">
        <authorList>
            <person name="Kallberg Y."/>
            <person name="Tangrot J."/>
            <person name="Rosling A."/>
        </authorList>
    </citation>
    <scope>NUCLEOTIDE SEQUENCE</scope>
    <source>
        <strain evidence="1">FL966</strain>
    </source>
</reference>
<accession>A0A9N9FPU0</accession>
<comment type="caution">
    <text evidence="1">The sequence shown here is derived from an EMBL/GenBank/DDBJ whole genome shotgun (WGS) entry which is preliminary data.</text>
</comment>
<keyword evidence="2" id="KW-1185">Reference proteome</keyword>
<dbReference type="EMBL" id="CAJVQA010002581">
    <property type="protein sequence ID" value="CAG8551554.1"/>
    <property type="molecule type" value="Genomic_DNA"/>
</dbReference>